<keyword evidence="2" id="KW-0472">Membrane</keyword>
<evidence type="ECO:0008006" key="7">
    <source>
        <dbReference type="Google" id="ProtNLM"/>
    </source>
</evidence>
<dbReference type="Pfam" id="PF11258">
    <property type="entry name" value="DUF3048"/>
    <property type="match status" value="1"/>
</dbReference>
<evidence type="ECO:0000259" key="3">
    <source>
        <dbReference type="Pfam" id="PF11258"/>
    </source>
</evidence>
<keyword evidence="2" id="KW-1133">Transmembrane helix</keyword>
<dbReference type="RefSeq" id="WP_078765134.1">
    <property type="nucleotide sequence ID" value="NZ_FUXZ01000002.1"/>
</dbReference>
<feature type="domain" description="DUF3048" evidence="4">
    <location>
        <begin position="283"/>
        <end position="389"/>
    </location>
</feature>
<reference evidence="5 6" key="1">
    <citation type="submission" date="2017-02" db="EMBL/GenBank/DDBJ databases">
        <authorList>
            <person name="Peterson S.W."/>
        </authorList>
    </citation>
    <scope>NUCLEOTIDE SEQUENCE [LARGE SCALE GENOMIC DNA]</scope>
    <source>
        <strain evidence="5 6">ATCC 35992</strain>
    </source>
</reference>
<dbReference type="EMBL" id="FUXZ01000002">
    <property type="protein sequence ID" value="SKA60327.1"/>
    <property type="molecule type" value="Genomic_DNA"/>
</dbReference>
<proteinExistence type="predicted"/>
<feature type="domain" description="DUF3048" evidence="3">
    <location>
        <begin position="104"/>
        <end position="247"/>
    </location>
</feature>
<accession>A0A1T4V5V6</accession>
<organism evidence="5 6">
    <name type="scientific">Eubacterium uniforme</name>
    <dbReference type="NCBI Taxonomy" id="39495"/>
    <lineage>
        <taxon>Bacteria</taxon>
        <taxon>Bacillati</taxon>
        <taxon>Bacillota</taxon>
        <taxon>Clostridia</taxon>
        <taxon>Eubacteriales</taxon>
        <taxon>Eubacteriaceae</taxon>
        <taxon>Eubacterium</taxon>
    </lineage>
</organism>
<feature type="compositionally biased region" description="Polar residues" evidence="1">
    <location>
        <begin position="1"/>
        <end position="11"/>
    </location>
</feature>
<evidence type="ECO:0000259" key="4">
    <source>
        <dbReference type="Pfam" id="PF17479"/>
    </source>
</evidence>
<dbReference type="InterPro" id="IPR023158">
    <property type="entry name" value="YerB-like_sf"/>
</dbReference>
<dbReference type="AlphaFoldDB" id="A0A1T4V5V6"/>
<sequence>MDNKENITNSENVEEKEINSKKEDNKFKKFISEHKKQSIAIGIGTVALIAVAVCLAVFGLGDKSKDSTTTAKVTDITAQPTTVEQTTVEPTTEVNHDNDTISKLTGDWIPKKLGNKRPIAVMINNIGDAIPQSGISKASIIHECPVEGGMTRLMALFEDTKDIKRIGSIRSCRIYYCYISNEYDAIYTHFGQSKYAKDYLNTDAIDNISGLSAVGNTTFYRASDKYSPHDVYTDHDKLEAAIKTLGYERKYDKDYKGKYKFAEVDGDKVEIKGQSAYKVSLGYPINAPWFEYDENTGLYKRFQYGGKHIDENNNEQLAFNNIICQYVDYGIYPDGKSIDMTVTGSGEGYYITNGVCQKITWKKEQMSDVTKYYNPKGREIKLNVGKTYVAYLGKNMNVTVQDKEAFEKANQKKSEKENTAETTK</sequence>
<feature type="region of interest" description="Disordered" evidence="1">
    <location>
        <begin position="1"/>
        <end position="20"/>
    </location>
</feature>
<dbReference type="Gene3D" id="3.50.90.10">
    <property type="entry name" value="YerB-like"/>
    <property type="match status" value="1"/>
</dbReference>
<keyword evidence="2" id="KW-0812">Transmembrane</keyword>
<evidence type="ECO:0000256" key="1">
    <source>
        <dbReference type="SAM" id="MobiDB-lite"/>
    </source>
</evidence>
<dbReference type="STRING" id="39495.SAMN02745111_00249"/>
<keyword evidence="6" id="KW-1185">Reference proteome</keyword>
<dbReference type="InterPro" id="IPR021416">
    <property type="entry name" value="DUF3048_N"/>
</dbReference>
<feature type="transmembrane region" description="Helical" evidence="2">
    <location>
        <begin position="38"/>
        <end position="60"/>
    </location>
</feature>
<dbReference type="InterPro" id="IPR035328">
    <property type="entry name" value="DUF3048_C"/>
</dbReference>
<dbReference type="OrthoDB" id="9779102at2"/>
<dbReference type="SUPFAM" id="SSF159774">
    <property type="entry name" value="YerB-like"/>
    <property type="match status" value="1"/>
</dbReference>
<evidence type="ECO:0000313" key="6">
    <source>
        <dbReference type="Proteomes" id="UP000190814"/>
    </source>
</evidence>
<dbReference type="Proteomes" id="UP000190814">
    <property type="component" value="Unassembled WGS sequence"/>
</dbReference>
<gene>
    <name evidence="5" type="ORF">SAMN02745111_00249</name>
</gene>
<evidence type="ECO:0000256" key="2">
    <source>
        <dbReference type="SAM" id="Phobius"/>
    </source>
</evidence>
<protein>
    <recommendedName>
        <fullName evidence="7">DUF3048 domain-containing protein</fullName>
    </recommendedName>
</protein>
<name>A0A1T4V5V6_9FIRM</name>
<evidence type="ECO:0000313" key="5">
    <source>
        <dbReference type="EMBL" id="SKA60327.1"/>
    </source>
</evidence>
<dbReference type="Pfam" id="PF17479">
    <property type="entry name" value="DUF3048_C"/>
    <property type="match status" value="1"/>
</dbReference>